<feature type="compositionally biased region" description="Basic residues" evidence="1">
    <location>
        <begin position="76"/>
        <end position="85"/>
    </location>
</feature>
<feature type="compositionally biased region" description="Basic and acidic residues" evidence="1">
    <location>
        <begin position="154"/>
        <end position="165"/>
    </location>
</feature>
<feature type="compositionally biased region" description="Basic and acidic residues" evidence="1">
    <location>
        <begin position="126"/>
        <end position="138"/>
    </location>
</feature>
<sequence>AGQRRHPSARPGDFRAPQAGHRGRAKSRSPAALRRGRDAQARPDRRRRHRDRRPVVGRRRPVRRPRRRRDDPRGPAHLRGHRRPGLRGQLRPGRLPRDHHRARLHGAGPAAGVSRRIRHLRAAVDHHRASAGDVDRVQRRLGPPQGRPVRGPARLRDVRRGDRPRPLRRTGGLHAAGIHGLQPGQRRARARVGGRGLRRVVHRPALADRARPRRRARRSHDHQQREPLRRPGGSPRRRAARVRDPGRRGHQRGVRAVALAAGPAARRHLLSPLARALRQTRHL</sequence>
<evidence type="ECO:0000313" key="2">
    <source>
        <dbReference type="EMBL" id="CAA9494189.1"/>
    </source>
</evidence>
<feature type="compositionally biased region" description="Basic residues" evidence="1">
    <location>
        <begin position="211"/>
        <end position="220"/>
    </location>
</feature>
<gene>
    <name evidence="2" type="ORF">AVDCRST_MAG65-2204</name>
</gene>
<keyword evidence="2" id="KW-0808">Transferase</keyword>
<proteinExistence type="predicted"/>
<feature type="non-terminal residue" evidence="2">
    <location>
        <position position="1"/>
    </location>
</feature>
<feature type="region of interest" description="Disordered" evidence="1">
    <location>
        <begin position="126"/>
        <end position="254"/>
    </location>
</feature>
<protein>
    <submittedName>
        <fullName evidence="2">NAD kinase</fullName>
        <ecNumber evidence="2">2.7.1.23</ecNumber>
    </submittedName>
</protein>
<organism evidence="2">
    <name type="scientific">uncultured Solirubrobacteraceae bacterium</name>
    <dbReference type="NCBI Taxonomy" id="1162706"/>
    <lineage>
        <taxon>Bacteria</taxon>
        <taxon>Bacillati</taxon>
        <taxon>Actinomycetota</taxon>
        <taxon>Thermoleophilia</taxon>
        <taxon>Solirubrobacterales</taxon>
        <taxon>Solirubrobacteraceae</taxon>
        <taxon>environmental samples</taxon>
    </lineage>
</organism>
<dbReference type="EMBL" id="CADCVL010000375">
    <property type="protein sequence ID" value="CAA9494189.1"/>
    <property type="molecule type" value="Genomic_DNA"/>
</dbReference>
<name>A0A6J4SAS4_9ACTN</name>
<accession>A0A6J4SAS4</accession>
<feature type="compositionally biased region" description="Basic residues" evidence="1">
    <location>
        <begin position="44"/>
        <end position="67"/>
    </location>
</feature>
<feature type="region of interest" description="Disordered" evidence="1">
    <location>
        <begin position="1"/>
        <end position="113"/>
    </location>
</feature>
<keyword evidence="2" id="KW-0418">Kinase</keyword>
<dbReference type="AlphaFoldDB" id="A0A6J4SAS4"/>
<feature type="compositionally biased region" description="Basic residues" evidence="1">
    <location>
        <begin position="186"/>
        <end position="202"/>
    </location>
</feature>
<dbReference type="EC" id="2.7.1.23" evidence="2"/>
<feature type="non-terminal residue" evidence="2">
    <location>
        <position position="283"/>
    </location>
</feature>
<dbReference type="GO" id="GO:0003951">
    <property type="term" value="F:NAD+ kinase activity"/>
    <property type="evidence" value="ECO:0007669"/>
    <property type="project" value="UniProtKB-EC"/>
</dbReference>
<reference evidence="2" key="1">
    <citation type="submission" date="2020-02" db="EMBL/GenBank/DDBJ databases">
        <authorList>
            <person name="Meier V. D."/>
        </authorList>
    </citation>
    <scope>NUCLEOTIDE SEQUENCE</scope>
    <source>
        <strain evidence="2">AVDCRST_MAG65</strain>
    </source>
</reference>
<evidence type="ECO:0000256" key="1">
    <source>
        <dbReference type="SAM" id="MobiDB-lite"/>
    </source>
</evidence>